<evidence type="ECO:0000313" key="5">
    <source>
        <dbReference type="Proteomes" id="UP000806378"/>
    </source>
</evidence>
<dbReference type="EMBL" id="MU090904">
    <property type="protein sequence ID" value="KAF7847353.1"/>
    <property type="molecule type" value="Genomic_DNA"/>
</dbReference>
<dbReference type="CDD" id="cd06141">
    <property type="entry name" value="WRN_exo"/>
    <property type="match status" value="1"/>
</dbReference>
<organism evidence="4 5">
    <name type="scientific">Corymbia citriodora subsp. variegata</name>
    <dbReference type="NCBI Taxonomy" id="360336"/>
    <lineage>
        <taxon>Eukaryota</taxon>
        <taxon>Viridiplantae</taxon>
        <taxon>Streptophyta</taxon>
        <taxon>Embryophyta</taxon>
        <taxon>Tracheophyta</taxon>
        <taxon>Spermatophyta</taxon>
        <taxon>Magnoliopsida</taxon>
        <taxon>eudicotyledons</taxon>
        <taxon>Gunneridae</taxon>
        <taxon>Pentapetalae</taxon>
        <taxon>rosids</taxon>
        <taxon>malvids</taxon>
        <taxon>Myrtales</taxon>
        <taxon>Myrtaceae</taxon>
        <taxon>Myrtoideae</taxon>
        <taxon>Eucalypteae</taxon>
        <taxon>Corymbia</taxon>
    </lineage>
</organism>
<dbReference type="Proteomes" id="UP000806378">
    <property type="component" value="Unassembled WGS sequence"/>
</dbReference>
<dbReference type="SUPFAM" id="SSF53098">
    <property type="entry name" value="Ribonuclease H-like"/>
    <property type="match status" value="1"/>
</dbReference>
<dbReference type="OrthoDB" id="1920326at2759"/>
<keyword evidence="5" id="KW-1185">Reference proteome</keyword>
<dbReference type="SMART" id="SM00474">
    <property type="entry name" value="35EXOc"/>
    <property type="match status" value="1"/>
</dbReference>
<evidence type="ECO:0000256" key="2">
    <source>
        <dbReference type="ARBA" id="ARBA00022801"/>
    </source>
</evidence>
<dbReference type="GO" id="GO:0005634">
    <property type="term" value="C:nucleus"/>
    <property type="evidence" value="ECO:0007669"/>
    <property type="project" value="TreeGrafter"/>
</dbReference>
<dbReference type="InterPro" id="IPR051132">
    <property type="entry name" value="3-5_Exonuclease_domain"/>
</dbReference>
<accession>A0A8T0CIH9</accession>
<dbReference type="GO" id="GO:0006139">
    <property type="term" value="P:nucleobase-containing compound metabolic process"/>
    <property type="evidence" value="ECO:0007669"/>
    <property type="project" value="InterPro"/>
</dbReference>
<gene>
    <name evidence="4" type="ORF">BT93_L3059</name>
</gene>
<dbReference type="PANTHER" id="PTHR13620:SF105">
    <property type="entry name" value="OS01G0737700 PROTEIN"/>
    <property type="match status" value="1"/>
</dbReference>
<name>A0A8T0CIH9_CORYI</name>
<reference evidence="4" key="1">
    <citation type="submission" date="2020-05" db="EMBL/GenBank/DDBJ databases">
        <title>WGS assembly of Corymbia citriodora subspecies variegata.</title>
        <authorList>
            <person name="Barry K."/>
            <person name="Hundley H."/>
            <person name="Shu S."/>
            <person name="Jenkins J."/>
            <person name="Grimwood J."/>
            <person name="Baten A."/>
        </authorList>
    </citation>
    <scope>NUCLEOTIDE SEQUENCE</scope>
    <source>
        <strain evidence="4">CV2-018</strain>
    </source>
</reference>
<comment type="caution">
    <text evidence="4">The sequence shown here is derived from an EMBL/GenBank/DDBJ whole genome shotgun (WGS) entry which is preliminary data.</text>
</comment>
<protein>
    <recommendedName>
        <fullName evidence="3">3'-5' exonuclease domain-containing protein</fullName>
    </recommendedName>
</protein>
<sequence length="227" mass="25854">MFSVCEFGFYGDQIHTCITDDPDVVTRWIGDVERAFLLWLNRLVVGLDIEWRPNLEPSDAHPVATLQLCVGHDCLVFQILQAKYVPVSLRAFLANPTYTFVGVGIQDDATKLSDDYGLTLSRMVDLRALAMERFRNPSFGYMGLKKLVKVILRKELEKPKEITLSRWDDKELTARQAEYACLDAFVTFELGMILQAWLVGRARVGWCARANCIPNMISPILLRQVHS</sequence>
<dbReference type="PANTHER" id="PTHR13620">
    <property type="entry name" value="3-5 EXONUCLEASE"/>
    <property type="match status" value="1"/>
</dbReference>
<dbReference type="InterPro" id="IPR036397">
    <property type="entry name" value="RNaseH_sf"/>
</dbReference>
<dbReference type="Gene3D" id="3.30.420.10">
    <property type="entry name" value="Ribonuclease H-like superfamily/Ribonuclease H"/>
    <property type="match status" value="1"/>
</dbReference>
<proteinExistence type="predicted"/>
<keyword evidence="1" id="KW-0540">Nuclease</keyword>
<dbReference type="Gramene" id="rna-gnl|WGS:JABURB|Cocit.L3059.1">
    <property type="protein sequence ID" value="cds-KAF7847353.1"/>
    <property type="gene ID" value="gene-BT93_L3059"/>
</dbReference>
<dbReference type="Pfam" id="PF01612">
    <property type="entry name" value="DNA_pol_A_exo1"/>
    <property type="match status" value="1"/>
</dbReference>
<dbReference type="InterPro" id="IPR002562">
    <property type="entry name" value="3'-5'_exonuclease_dom"/>
</dbReference>
<dbReference type="AlphaFoldDB" id="A0A8T0CIH9"/>
<dbReference type="GO" id="GO:0003676">
    <property type="term" value="F:nucleic acid binding"/>
    <property type="evidence" value="ECO:0007669"/>
    <property type="project" value="InterPro"/>
</dbReference>
<evidence type="ECO:0000313" key="4">
    <source>
        <dbReference type="EMBL" id="KAF7847353.1"/>
    </source>
</evidence>
<evidence type="ECO:0000256" key="1">
    <source>
        <dbReference type="ARBA" id="ARBA00022722"/>
    </source>
</evidence>
<keyword evidence="2" id="KW-0378">Hydrolase</keyword>
<dbReference type="InterPro" id="IPR012337">
    <property type="entry name" value="RNaseH-like_sf"/>
</dbReference>
<dbReference type="GO" id="GO:0005737">
    <property type="term" value="C:cytoplasm"/>
    <property type="evidence" value="ECO:0007669"/>
    <property type="project" value="TreeGrafter"/>
</dbReference>
<dbReference type="FunFam" id="3.30.420.10:FF:000054">
    <property type="entry name" value="Werner Syndrome-like exonuclease"/>
    <property type="match status" value="1"/>
</dbReference>
<dbReference type="GO" id="GO:0008408">
    <property type="term" value="F:3'-5' exonuclease activity"/>
    <property type="evidence" value="ECO:0007669"/>
    <property type="project" value="InterPro"/>
</dbReference>
<feature type="domain" description="3'-5' exonuclease" evidence="3">
    <location>
        <begin position="22"/>
        <end position="199"/>
    </location>
</feature>
<evidence type="ECO:0000259" key="3">
    <source>
        <dbReference type="SMART" id="SM00474"/>
    </source>
</evidence>